<evidence type="ECO:0000313" key="1">
    <source>
        <dbReference type="EMBL" id="RWS15189.1"/>
    </source>
</evidence>
<keyword evidence="2" id="KW-1185">Reference proteome</keyword>
<name>A0A443RIV8_9ACAR</name>
<dbReference type="PANTHER" id="PTHR40389:SF3">
    <property type="entry name" value="IGE-BINDING PROTEIN"/>
    <property type="match status" value="1"/>
</dbReference>
<feature type="non-terminal residue" evidence="1">
    <location>
        <position position="168"/>
    </location>
</feature>
<dbReference type="SUPFAM" id="SSF47943">
    <property type="entry name" value="Retrovirus capsid protein, N-terminal core domain"/>
    <property type="match status" value="1"/>
</dbReference>
<sequence>ANRQHMWRAISQFKPQPAAFPVYVDPQGAHYHHPLDWSLVKQLKEAVISYGPQASYTVSLIETLGQSAMTPDDWEHLCKATLSGGQFLIWKAAWHEFSQETARANLQAGNAAWNFFMLTGQGQYAGYQNQLNYNLAVYQQVAMAALKAWKLITPQGETQGQLSKIVQG</sequence>
<dbReference type="VEuPathDB" id="VectorBase:LDEU014011"/>
<feature type="non-terminal residue" evidence="1">
    <location>
        <position position="1"/>
    </location>
</feature>
<dbReference type="InterPro" id="IPR008919">
    <property type="entry name" value="Retrov_capsid_N"/>
</dbReference>
<reference evidence="1 2" key="1">
    <citation type="journal article" date="2018" name="Gigascience">
        <title>Genomes of trombidid mites reveal novel predicted allergens and laterally-transferred genes associated with secondary metabolism.</title>
        <authorList>
            <person name="Dong X."/>
            <person name="Chaisiri K."/>
            <person name="Xia D."/>
            <person name="Armstrong S.D."/>
            <person name="Fang Y."/>
            <person name="Donnelly M.J."/>
            <person name="Kadowaki T."/>
            <person name="McGarry J.W."/>
            <person name="Darby A.C."/>
            <person name="Makepeace B.L."/>
        </authorList>
    </citation>
    <scope>NUCLEOTIDE SEQUENCE [LARGE SCALE GENOMIC DNA]</scope>
    <source>
        <strain evidence="1">UoL-UT</strain>
    </source>
</reference>
<comment type="caution">
    <text evidence="1">The sequence shown here is derived from an EMBL/GenBank/DDBJ whole genome shotgun (WGS) entry which is preliminary data.</text>
</comment>
<dbReference type="Gene3D" id="1.10.375.10">
    <property type="entry name" value="Human Immunodeficiency Virus Type 1 Capsid Protein"/>
    <property type="match status" value="1"/>
</dbReference>
<dbReference type="GO" id="GO:0016032">
    <property type="term" value="P:viral process"/>
    <property type="evidence" value="ECO:0007669"/>
    <property type="project" value="InterPro"/>
</dbReference>
<evidence type="ECO:0000313" key="2">
    <source>
        <dbReference type="Proteomes" id="UP000288716"/>
    </source>
</evidence>
<dbReference type="EMBL" id="NCKV01047641">
    <property type="protein sequence ID" value="RWS15189.1"/>
    <property type="molecule type" value="Genomic_DNA"/>
</dbReference>
<dbReference type="PANTHER" id="PTHR40389">
    <property type="entry name" value="ENDOGENOUS RETROVIRUS GROUP K MEMBER 24 GAG POLYPROTEIN-RELATED"/>
    <property type="match status" value="1"/>
</dbReference>
<dbReference type="AlphaFoldDB" id="A0A443RIV8"/>
<dbReference type="OrthoDB" id="10215573at2759"/>
<organism evidence="1 2">
    <name type="scientific">Leptotrombidium deliense</name>
    <dbReference type="NCBI Taxonomy" id="299467"/>
    <lineage>
        <taxon>Eukaryota</taxon>
        <taxon>Metazoa</taxon>
        <taxon>Ecdysozoa</taxon>
        <taxon>Arthropoda</taxon>
        <taxon>Chelicerata</taxon>
        <taxon>Arachnida</taxon>
        <taxon>Acari</taxon>
        <taxon>Acariformes</taxon>
        <taxon>Trombidiformes</taxon>
        <taxon>Prostigmata</taxon>
        <taxon>Anystina</taxon>
        <taxon>Parasitengona</taxon>
        <taxon>Trombiculoidea</taxon>
        <taxon>Trombiculidae</taxon>
        <taxon>Leptotrombidium</taxon>
    </lineage>
</organism>
<gene>
    <name evidence="1" type="ORF">B4U80_12582</name>
</gene>
<dbReference type="Pfam" id="PF00607">
    <property type="entry name" value="Gag_p24"/>
    <property type="match status" value="1"/>
</dbReference>
<protein>
    <submittedName>
        <fullName evidence="1">Endogenous retrovirus group K member 5 Gag polyprotein-like protein</fullName>
    </submittedName>
</protein>
<dbReference type="Proteomes" id="UP000288716">
    <property type="component" value="Unassembled WGS sequence"/>
</dbReference>
<accession>A0A443RIV8</accession>
<dbReference type="InterPro" id="IPR050195">
    <property type="entry name" value="Primate_lentivir_Gag_pol-like"/>
</dbReference>
<proteinExistence type="predicted"/>